<evidence type="ECO:0000256" key="1">
    <source>
        <dbReference type="SAM" id="MobiDB-lite"/>
    </source>
</evidence>
<gene>
    <name evidence="2" type="ORF">TIFTF001_010988</name>
</gene>
<feature type="compositionally biased region" description="Low complexity" evidence="1">
    <location>
        <begin position="132"/>
        <end position="142"/>
    </location>
</feature>
<comment type="caution">
    <text evidence="2">The sequence shown here is derived from an EMBL/GenBank/DDBJ whole genome shotgun (WGS) entry which is preliminary data.</text>
</comment>
<reference evidence="2" key="1">
    <citation type="submission" date="2023-07" db="EMBL/GenBank/DDBJ databases">
        <title>draft genome sequence of fig (Ficus carica).</title>
        <authorList>
            <person name="Takahashi T."/>
            <person name="Nishimura K."/>
        </authorList>
    </citation>
    <scope>NUCLEOTIDE SEQUENCE</scope>
</reference>
<proteinExistence type="predicted"/>
<dbReference type="EMBL" id="BTGU01000013">
    <property type="protein sequence ID" value="GMN41755.1"/>
    <property type="molecule type" value="Genomic_DNA"/>
</dbReference>
<dbReference type="PANTHER" id="PTHR37736">
    <property type="entry name" value="GLYCINE-RICH PROTEIN"/>
    <property type="match status" value="1"/>
</dbReference>
<evidence type="ECO:0000313" key="3">
    <source>
        <dbReference type="Proteomes" id="UP001187192"/>
    </source>
</evidence>
<keyword evidence="3" id="KW-1185">Reference proteome</keyword>
<evidence type="ECO:0008006" key="4">
    <source>
        <dbReference type="Google" id="ProtNLM"/>
    </source>
</evidence>
<feature type="compositionally biased region" description="Basic and acidic residues" evidence="1">
    <location>
        <begin position="83"/>
        <end position="106"/>
    </location>
</feature>
<name>A0AA88D2G9_FICCA</name>
<dbReference type="AlphaFoldDB" id="A0AA88D2G9"/>
<feature type="compositionally biased region" description="Gly residues" evidence="1">
    <location>
        <begin position="119"/>
        <end position="131"/>
    </location>
</feature>
<sequence length="204" mass="22479">MIPSWIFCISDSSPSSIEIPWIDRSLLQILVARNTFARLKLSSFFSCTADFQGHEISEHQSSTVEEVQKDDEPETENPAETVPVEHEQIRPETEIEYNQRDGESKEQQYVPRRPYQNQRGGGRGGSGGGRRGYINGRGSRGSSRGGGPYQNGRNQYYDQPGGYYQRGYYNNRGRGGRGGGSSYNNHGSVVQGGQMSATSVGVGS</sequence>
<dbReference type="PANTHER" id="PTHR37736:SF1">
    <property type="entry name" value="GLYCINE-RICH PROTEIN"/>
    <property type="match status" value="1"/>
</dbReference>
<accession>A0AA88D2G9</accession>
<feature type="compositionally biased region" description="Low complexity" evidence="1">
    <location>
        <begin position="161"/>
        <end position="172"/>
    </location>
</feature>
<protein>
    <recommendedName>
        <fullName evidence="4">Glycine-rich protein</fullName>
    </recommendedName>
</protein>
<evidence type="ECO:0000313" key="2">
    <source>
        <dbReference type="EMBL" id="GMN41755.1"/>
    </source>
</evidence>
<organism evidence="2 3">
    <name type="scientific">Ficus carica</name>
    <name type="common">Common fig</name>
    <dbReference type="NCBI Taxonomy" id="3494"/>
    <lineage>
        <taxon>Eukaryota</taxon>
        <taxon>Viridiplantae</taxon>
        <taxon>Streptophyta</taxon>
        <taxon>Embryophyta</taxon>
        <taxon>Tracheophyta</taxon>
        <taxon>Spermatophyta</taxon>
        <taxon>Magnoliopsida</taxon>
        <taxon>eudicotyledons</taxon>
        <taxon>Gunneridae</taxon>
        <taxon>Pentapetalae</taxon>
        <taxon>rosids</taxon>
        <taxon>fabids</taxon>
        <taxon>Rosales</taxon>
        <taxon>Moraceae</taxon>
        <taxon>Ficeae</taxon>
        <taxon>Ficus</taxon>
    </lineage>
</organism>
<feature type="region of interest" description="Disordered" evidence="1">
    <location>
        <begin position="56"/>
        <end position="204"/>
    </location>
</feature>
<dbReference type="Proteomes" id="UP001187192">
    <property type="component" value="Unassembled WGS sequence"/>
</dbReference>
<feature type="compositionally biased region" description="Acidic residues" evidence="1">
    <location>
        <begin position="68"/>
        <end position="77"/>
    </location>
</feature>
<feature type="compositionally biased region" description="Polar residues" evidence="1">
    <location>
        <begin position="191"/>
        <end position="204"/>
    </location>
</feature>